<dbReference type="Pfam" id="PF00588">
    <property type="entry name" value="SpoU_methylase"/>
    <property type="match status" value="1"/>
</dbReference>
<comment type="caution">
    <text evidence="11">The sequence shown here is derived from an EMBL/GenBank/DDBJ whole genome shotgun (WGS) entry which is preliminary data.</text>
</comment>
<dbReference type="GO" id="GO:0016435">
    <property type="term" value="F:rRNA (guanine) methyltransferase activity"/>
    <property type="evidence" value="ECO:0007669"/>
    <property type="project" value="TreeGrafter"/>
</dbReference>
<dbReference type="InterPro" id="IPR013123">
    <property type="entry name" value="SpoU_subst-bd"/>
</dbReference>
<dbReference type="InterPro" id="IPR047261">
    <property type="entry name" value="MRM1_MeTrfase_dom"/>
</dbReference>
<evidence type="ECO:0000256" key="4">
    <source>
        <dbReference type="ARBA" id="ARBA00022603"/>
    </source>
</evidence>
<dbReference type="InterPro" id="IPR047182">
    <property type="entry name" value="MRM1"/>
</dbReference>
<organism evidence="11 12">
    <name type="scientific">Pichia membranifaciens</name>
    <dbReference type="NCBI Taxonomy" id="4926"/>
    <lineage>
        <taxon>Eukaryota</taxon>
        <taxon>Fungi</taxon>
        <taxon>Dikarya</taxon>
        <taxon>Ascomycota</taxon>
        <taxon>Saccharomycotina</taxon>
        <taxon>Pichiomycetes</taxon>
        <taxon>Pichiales</taxon>
        <taxon>Pichiaceae</taxon>
        <taxon>Pichia</taxon>
    </lineage>
</organism>
<dbReference type="GO" id="GO:0005739">
    <property type="term" value="C:mitochondrion"/>
    <property type="evidence" value="ECO:0007669"/>
    <property type="project" value="UniProtKB-SubCell"/>
</dbReference>
<feature type="domain" description="RNA 2-O ribose methyltransferase substrate binding" evidence="10">
    <location>
        <begin position="105"/>
        <end position="182"/>
    </location>
</feature>
<keyword evidence="3" id="KW-0698">rRNA processing</keyword>
<sequence length="382" mass="43872">MIRAPFNTNRIEEPNKRVNFDKNMPAFVQKKAWERDGQDKEKWFKRKHAHHHVLEKPYREKMEQRYEGIERKKRKERMEYMRQDEETRHYKDLLKQRRSNALIDHLFGTNSVLAALKSNKRKRFGKLYLHSPKDTEKFSEIMELAKQLNINVRDSTKQELNILTDNAVHNGIVLETRPMEIETIKSMGSEVTEDSFSVRIINDLVGDSRNEEVPVNSYGKRFPLGLYLDEISDPHNVGAILRSAYFLGVDFVVFSERNCAPLSPVVAKSSSGAMEFSKLFKVGKPLTFFDESKKNGWVFISTVAPNDSRNKNKQVDTDFISEILEKSPVILVVGSEGSGIRTNLINKSEYLVAVTNGREMNECVDSLNVSVATALLISKILV</sequence>
<keyword evidence="5" id="KW-0808">Transferase</keyword>
<dbReference type="AlphaFoldDB" id="A0A1Q2YK79"/>
<evidence type="ECO:0000256" key="2">
    <source>
        <dbReference type="ARBA" id="ARBA00007228"/>
    </source>
</evidence>
<dbReference type="InterPro" id="IPR029026">
    <property type="entry name" value="tRNA_m1G_MTases_N"/>
</dbReference>
<keyword evidence="7" id="KW-0809">Transit peptide</keyword>
<dbReference type="Proteomes" id="UP000186136">
    <property type="component" value="Unassembled WGS sequence"/>
</dbReference>
<gene>
    <name evidence="11" type="ORF">PMKS-003455</name>
</gene>
<dbReference type="PANTHER" id="PTHR46103:SF1">
    <property type="entry name" value="RRNA METHYLTRANSFERASE 1, MITOCHONDRIAL"/>
    <property type="match status" value="1"/>
</dbReference>
<dbReference type="EMBL" id="BDGI01000148">
    <property type="protein sequence ID" value="GAV29949.1"/>
    <property type="molecule type" value="Genomic_DNA"/>
</dbReference>
<comment type="similarity">
    <text evidence="2">Belongs to the class IV-like SAM-binding methyltransferase superfamily. RNA methyltransferase TrmH family.</text>
</comment>
<dbReference type="SUPFAM" id="SSF55315">
    <property type="entry name" value="L30e-like"/>
    <property type="match status" value="1"/>
</dbReference>
<evidence type="ECO:0000256" key="7">
    <source>
        <dbReference type="ARBA" id="ARBA00022946"/>
    </source>
</evidence>
<dbReference type="CDD" id="cd18105">
    <property type="entry name" value="SpoU-like_MRM1"/>
    <property type="match status" value="1"/>
</dbReference>
<dbReference type="Gene3D" id="3.30.1330.30">
    <property type="match status" value="1"/>
</dbReference>
<evidence type="ECO:0000256" key="5">
    <source>
        <dbReference type="ARBA" id="ARBA00022679"/>
    </source>
</evidence>
<evidence type="ECO:0000256" key="1">
    <source>
        <dbReference type="ARBA" id="ARBA00004173"/>
    </source>
</evidence>
<evidence type="ECO:0000259" key="10">
    <source>
        <dbReference type="SMART" id="SM00967"/>
    </source>
</evidence>
<dbReference type="PANTHER" id="PTHR46103">
    <property type="entry name" value="RRNA METHYLTRANSFERASE 1, MITOCHONDRIAL"/>
    <property type="match status" value="1"/>
</dbReference>
<dbReference type="OrthoDB" id="270651at2759"/>
<evidence type="ECO:0000256" key="6">
    <source>
        <dbReference type="ARBA" id="ARBA00022691"/>
    </source>
</evidence>
<dbReference type="GO" id="GO:0003723">
    <property type="term" value="F:RNA binding"/>
    <property type="evidence" value="ECO:0007669"/>
    <property type="project" value="InterPro"/>
</dbReference>
<evidence type="ECO:0000313" key="11">
    <source>
        <dbReference type="EMBL" id="GAV29949.1"/>
    </source>
</evidence>
<keyword evidence="4" id="KW-0489">Methyltransferase</keyword>
<protein>
    <recommendedName>
        <fullName evidence="9">rRNA methyltransferase 1, mitochondrial</fullName>
    </recommendedName>
</protein>
<dbReference type="InterPro" id="IPR029028">
    <property type="entry name" value="Alpha/beta_knot_MTases"/>
</dbReference>
<evidence type="ECO:0000313" key="12">
    <source>
        <dbReference type="Proteomes" id="UP000186136"/>
    </source>
</evidence>
<reference evidence="11 12" key="1">
    <citation type="submission" date="2016-08" db="EMBL/GenBank/DDBJ databases">
        <title>Whole genome shotgun sequence of Pichia membranifaciens KS47-1.</title>
        <authorList>
            <person name="Konishi M."/>
            <person name="Ishida M."/>
            <person name="Arakawa T."/>
            <person name="Kato Y."/>
            <person name="Horiuchi J."/>
        </authorList>
    </citation>
    <scope>NUCLEOTIDE SEQUENCE [LARGE SCALE GENOMIC DNA]</scope>
    <source>
        <strain evidence="11 12">KS47-1</strain>
    </source>
</reference>
<evidence type="ECO:0000256" key="8">
    <source>
        <dbReference type="ARBA" id="ARBA00023128"/>
    </source>
</evidence>
<dbReference type="InterPro" id="IPR001537">
    <property type="entry name" value="SpoU_MeTrfase"/>
</dbReference>
<dbReference type="InterPro" id="IPR029064">
    <property type="entry name" value="Ribosomal_eL30-like_sf"/>
</dbReference>
<dbReference type="SMART" id="SM00967">
    <property type="entry name" value="SpoU_sub_bind"/>
    <property type="match status" value="1"/>
</dbReference>
<comment type="subcellular location">
    <subcellularLocation>
        <location evidence="1">Mitochondrion</location>
    </subcellularLocation>
</comment>
<accession>A0A1Q2YK79</accession>
<dbReference type="Gene3D" id="3.40.1280.10">
    <property type="match status" value="1"/>
</dbReference>
<proteinExistence type="inferred from homology"/>
<keyword evidence="6" id="KW-0949">S-adenosyl-L-methionine</keyword>
<dbReference type="SUPFAM" id="SSF75217">
    <property type="entry name" value="alpha/beta knot"/>
    <property type="match status" value="1"/>
</dbReference>
<keyword evidence="12" id="KW-1185">Reference proteome</keyword>
<dbReference type="Pfam" id="PF08032">
    <property type="entry name" value="SpoU_sub_bind"/>
    <property type="match status" value="1"/>
</dbReference>
<evidence type="ECO:0000256" key="9">
    <source>
        <dbReference type="ARBA" id="ARBA00034881"/>
    </source>
</evidence>
<evidence type="ECO:0000256" key="3">
    <source>
        <dbReference type="ARBA" id="ARBA00022552"/>
    </source>
</evidence>
<keyword evidence="8" id="KW-0496">Mitochondrion</keyword>
<dbReference type="NCBIfam" id="TIGR00186">
    <property type="entry name" value="rRNA_methyl_3"/>
    <property type="match status" value="1"/>
</dbReference>
<name>A0A1Q2YK79_9ASCO</name>
<dbReference type="InterPro" id="IPR004441">
    <property type="entry name" value="rRNA_MeTrfase_TrmH"/>
</dbReference>